<dbReference type="Proteomes" id="UP000242770">
    <property type="component" value="Unassembled WGS sequence"/>
</dbReference>
<sequence length="63" mass="6867">MAQPLPNRLQSTLSTLLLLGLSLFLAPPYRMETPAYNAWYSSAAHVCKSRSPYAALSLATVGR</sequence>
<keyword evidence="1" id="KW-0732">Signal</keyword>
<accession>A0A0F7RY92</accession>
<gene>
    <name evidence="2" type="primary">SSCI24360.1</name>
</gene>
<proteinExistence type="predicted"/>
<evidence type="ECO:0000313" key="2">
    <source>
        <dbReference type="EMBL" id="CDR99577.1"/>
    </source>
</evidence>
<feature type="signal peptide" evidence="1">
    <location>
        <begin position="1"/>
        <end position="31"/>
    </location>
</feature>
<evidence type="ECO:0000256" key="1">
    <source>
        <dbReference type="SAM" id="SignalP"/>
    </source>
</evidence>
<reference evidence="3" key="1">
    <citation type="submission" date="2014-06" db="EMBL/GenBank/DDBJ databases">
        <authorList>
            <person name="Berkman P.J."/>
        </authorList>
    </citation>
    <scope>NUCLEOTIDE SEQUENCE [LARGE SCALE GENOMIC DNA]</scope>
</reference>
<feature type="chain" id="PRO_5002521489" evidence="1">
    <location>
        <begin position="32"/>
        <end position="63"/>
    </location>
</feature>
<dbReference type="EMBL" id="CCFA01001267">
    <property type="protein sequence ID" value="CDR99577.1"/>
    <property type="molecule type" value="Genomic_DNA"/>
</dbReference>
<dbReference type="AlphaFoldDB" id="A0A0F7RY92"/>
<name>A0A0F7RY92_9BASI</name>
<protein>
    <submittedName>
        <fullName evidence="2">Uncharacterized protein</fullName>
    </submittedName>
</protein>
<organism evidence="2 3">
    <name type="scientific">Sporisorium scitamineum</name>
    <dbReference type="NCBI Taxonomy" id="49012"/>
    <lineage>
        <taxon>Eukaryota</taxon>
        <taxon>Fungi</taxon>
        <taxon>Dikarya</taxon>
        <taxon>Basidiomycota</taxon>
        <taxon>Ustilaginomycotina</taxon>
        <taxon>Ustilaginomycetes</taxon>
        <taxon>Ustilaginales</taxon>
        <taxon>Ustilaginaceae</taxon>
        <taxon>Sporisorium</taxon>
    </lineage>
</organism>
<keyword evidence="3" id="KW-1185">Reference proteome</keyword>
<evidence type="ECO:0000313" key="3">
    <source>
        <dbReference type="Proteomes" id="UP000242770"/>
    </source>
</evidence>